<evidence type="ECO:0000313" key="2">
    <source>
        <dbReference type="Proteomes" id="UP001469553"/>
    </source>
</evidence>
<protein>
    <submittedName>
        <fullName evidence="1">Uncharacterized protein</fullName>
    </submittedName>
</protein>
<dbReference type="EMBL" id="JAHRIP010057178">
    <property type="protein sequence ID" value="MEQ2302981.1"/>
    <property type="molecule type" value="Genomic_DNA"/>
</dbReference>
<evidence type="ECO:0000313" key="1">
    <source>
        <dbReference type="EMBL" id="MEQ2302981.1"/>
    </source>
</evidence>
<name>A0ABV0ZAB3_9TELE</name>
<dbReference type="Proteomes" id="UP001469553">
    <property type="component" value="Unassembled WGS sequence"/>
</dbReference>
<sequence length="100" mass="11149">MQNNKKEVPSIIFTCLSFEGCLSPAIIGRKAGTSVDWWPVRHRDTQDRQLGTHTLIPKGNLGELINLTYVLGLCVEGRVPGENPRLQGEHANSLHEDLFL</sequence>
<accession>A0ABV0ZAB3</accession>
<gene>
    <name evidence="1" type="ORF">AMECASPLE_012115</name>
</gene>
<keyword evidence="2" id="KW-1185">Reference proteome</keyword>
<proteinExistence type="predicted"/>
<reference evidence="1 2" key="1">
    <citation type="submission" date="2021-06" db="EMBL/GenBank/DDBJ databases">
        <authorList>
            <person name="Palmer J.M."/>
        </authorList>
    </citation>
    <scope>NUCLEOTIDE SEQUENCE [LARGE SCALE GENOMIC DNA]</scope>
    <source>
        <strain evidence="1 2">AS_MEX2019</strain>
        <tissue evidence="1">Muscle</tissue>
    </source>
</reference>
<organism evidence="1 2">
    <name type="scientific">Ameca splendens</name>
    <dbReference type="NCBI Taxonomy" id="208324"/>
    <lineage>
        <taxon>Eukaryota</taxon>
        <taxon>Metazoa</taxon>
        <taxon>Chordata</taxon>
        <taxon>Craniata</taxon>
        <taxon>Vertebrata</taxon>
        <taxon>Euteleostomi</taxon>
        <taxon>Actinopterygii</taxon>
        <taxon>Neopterygii</taxon>
        <taxon>Teleostei</taxon>
        <taxon>Neoteleostei</taxon>
        <taxon>Acanthomorphata</taxon>
        <taxon>Ovalentaria</taxon>
        <taxon>Atherinomorphae</taxon>
        <taxon>Cyprinodontiformes</taxon>
        <taxon>Goodeidae</taxon>
        <taxon>Ameca</taxon>
    </lineage>
</organism>
<comment type="caution">
    <text evidence="1">The sequence shown here is derived from an EMBL/GenBank/DDBJ whole genome shotgun (WGS) entry which is preliminary data.</text>
</comment>